<dbReference type="Pfam" id="PF00294">
    <property type="entry name" value="PfkB"/>
    <property type="match status" value="1"/>
</dbReference>
<dbReference type="GO" id="GO:0009024">
    <property type="term" value="F:tagatose-6-phosphate kinase activity"/>
    <property type="evidence" value="ECO:0007669"/>
    <property type="project" value="UniProtKB-EC"/>
</dbReference>
<evidence type="ECO:0000256" key="2">
    <source>
        <dbReference type="ARBA" id="ARBA00022679"/>
    </source>
</evidence>
<gene>
    <name evidence="10" type="primary">pfkB</name>
    <name evidence="10" type="ORF">GM661_18740</name>
</gene>
<keyword evidence="2 7" id="KW-0808">Transferase</keyword>
<dbReference type="GO" id="GO:0008662">
    <property type="term" value="F:1-phosphofructokinase activity"/>
    <property type="evidence" value="ECO:0007669"/>
    <property type="project" value="UniProtKB-UniRule"/>
</dbReference>
<dbReference type="RefSeq" id="WP_230868169.1">
    <property type="nucleotide sequence ID" value="NZ_CP046640.1"/>
</dbReference>
<dbReference type="NCBIfam" id="TIGR03168">
    <property type="entry name" value="1-PFK"/>
    <property type="match status" value="1"/>
</dbReference>
<dbReference type="InterPro" id="IPR002173">
    <property type="entry name" value="Carboh/pur_kinase_PfkB_CS"/>
</dbReference>
<dbReference type="InterPro" id="IPR022463">
    <property type="entry name" value="1-PFruKinase"/>
</dbReference>
<keyword evidence="4 8" id="KW-0418">Kinase</keyword>
<evidence type="ECO:0000256" key="7">
    <source>
        <dbReference type="PIRNR" id="PIRNR000535"/>
    </source>
</evidence>
<comment type="similarity">
    <text evidence="1">Belongs to the carbohydrate kinase pfkB family.</text>
</comment>
<keyword evidence="5 7" id="KW-0067">ATP-binding</keyword>
<dbReference type="GO" id="GO:0016052">
    <property type="term" value="P:carbohydrate catabolic process"/>
    <property type="evidence" value="ECO:0007669"/>
    <property type="project" value="UniProtKB-ARBA"/>
</dbReference>
<dbReference type="InterPro" id="IPR017583">
    <property type="entry name" value="Tagatose/fructose_Pkinase"/>
</dbReference>
<evidence type="ECO:0000256" key="4">
    <source>
        <dbReference type="ARBA" id="ARBA00022777"/>
    </source>
</evidence>
<dbReference type="GO" id="GO:0005988">
    <property type="term" value="P:lactose metabolic process"/>
    <property type="evidence" value="ECO:0007669"/>
    <property type="project" value="UniProtKB-KW"/>
</dbReference>
<protein>
    <recommendedName>
        <fullName evidence="7">Tagatose-6-phosphate kinase</fullName>
        <ecNumber evidence="7">2.7.1.144</ecNumber>
    </recommendedName>
</protein>
<comment type="pathway">
    <text evidence="7">Carbohydrate metabolism; D-tagatose 6-phosphate degradation; D-glyceraldehyde 3-phosphate and glycerone phosphate from D-tagatose 6-phosphate: step 1/2.</text>
</comment>
<evidence type="ECO:0000259" key="9">
    <source>
        <dbReference type="Pfam" id="PF00294"/>
    </source>
</evidence>
<evidence type="ECO:0000256" key="5">
    <source>
        <dbReference type="ARBA" id="ARBA00022840"/>
    </source>
</evidence>
<name>A0A8A7KLY0_9FIRM</name>
<dbReference type="AlphaFoldDB" id="A0A8A7KLY0"/>
<comment type="catalytic activity">
    <reaction evidence="6 8">
        <text>beta-D-fructose 1-phosphate + ATP = beta-D-fructose 1,6-bisphosphate + ADP + H(+)</text>
        <dbReference type="Rhea" id="RHEA:14213"/>
        <dbReference type="ChEBI" id="CHEBI:15378"/>
        <dbReference type="ChEBI" id="CHEBI:30616"/>
        <dbReference type="ChEBI" id="CHEBI:32966"/>
        <dbReference type="ChEBI" id="CHEBI:138881"/>
        <dbReference type="ChEBI" id="CHEBI:456216"/>
        <dbReference type="EC" id="2.7.1.56"/>
    </reaction>
</comment>
<sequence>MIITVTLNPAIDKTIMIDRLTPGKLNRVKEVITLPGGKGINVAQVIHQMGENVLTTGILGGNTGDAIKTFLRKKKLKADFISSNYATRQNIKILETSISRETEINEPGKVSKNDFKALEKKLRDYLAVGNLIVMAGSIPHGLSSNTYNHLIRLCKEAEIPVIVDTSGNNLKEVLKEQPFLIKPNLHEAQELIGEEIKNEKDMKETVNYFLAQGVEIIVISMGARGAIFANKKNCYYLKTPQVSISNTTVGAGDSMVAGLAVALQKNMPFKEIACYAAAIATSYVKLGKIELLNKEMIKKTKEKITIKII</sequence>
<dbReference type="CDD" id="cd01164">
    <property type="entry name" value="FruK_PfkB_like"/>
    <property type="match status" value="1"/>
</dbReference>
<evidence type="ECO:0000256" key="6">
    <source>
        <dbReference type="ARBA" id="ARBA00047745"/>
    </source>
</evidence>
<accession>A0A8A7KLY0</accession>
<evidence type="ECO:0000313" key="11">
    <source>
        <dbReference type="Proteomes" id="UP000665020"/>
    </source>
</evidence>
<keyword evidence="11" id="KW-1185">Reference proteome</keyword>
<keyword evidence="3 7" id="KW-0547">Nucleotide-binding</keyword>
<dbReference type="Proteomes" id="UP000665020">
    <property type="component" value="Chromosome"/>
</dbReference>
<dbReference type="KEGG" id="ifn:GM661_18740"/>
<dbReference type="PROSITE" id="PS00583">
    <property type="entry name" value="PFKB_KINASES_1"/>
    <property type="match status" value="1"/>
</dbReference>
<proteinExistence type="inferred from homology"/>
<dbReference type="EMBL" id="CP046640">
    <property type="protein sequence ID" value="QTL99847.1"/>
    <property type="molecule type" value="Genomic_DNA"/>
</dbReference>
<dbReference type="GO" id="GO:0005524">
    <property type="term" value="F:ATP binding"/>
    <property type="evidence" value="ECO:0007669"/>
    <property type="project" value="UniProtKB-UniRule"/>
</dbReference>
<evidence type="ECO:0000256" key="1">
    <source>
        <dbReference type="ARBA" id="ARBA00005380"/>
    </source>
</evidence>
<dbReference type="PANTHER" id="PTHR46566:SF1">
    <property type="entry name" value="1-PHOSPHOFRUCTOKINASE"/>
    <property type="match status" value="1"/>
</dbReference>
<evidence type="ECO:0000256" key="8">
    <source>
        <dbReference type="RuleBase" id="RU369061"/>
    </source>
</evidence>
<dbReference type="Gene3D" id="3.40.1190.20">
    <property type="match status" value="1"/>
</dbReference>
<dbReference type="SUPFAM" id="SSF53613">
    <property type="entry name" value="Ribokinase-like"/>
    <property type="match status" value="1"/>
</dbReference>
<comment type="catalytic activity">
    <reaction evidence="7">
        <text>D-tagatofuranose 6-phosphate + ATP = D-tagatofuranose 1,6-bisphosphate + ADP + H(+)</text>
        <dbReference type="Rhea" id="RHEA:12420"/>
        <dbReference type="ChEBI" id="CHEBI:15378"/>
        <dbReference type="ChEBI" id="CHEBI:30616"/>
        <dbReference type="ChEBI" id="CHEBI:58694"/>
        <dbReference type="ChEBI" id="CHEBI:58695"/>
        <dbReference type="ChEBI" id="CHEBI:456216"/>
        <dbReference type="EC" id="2.7.1.144"/>
    </reaction>
</comment>
<keyword evidence="7" id="KW-0423">Lactose metabolism</keyword>
<dbReference type="GO" id="GO:2001059">
    <property type="term" value="P:D-tagatose 6-phosphate catabolic process"/>
    <property type="evidence" value="ECO:0007669"/>
    <property type="project" value="UniProtKB-UniPathway"/>
</dbReference>
<organism evidence="10 11">
    <name type="scientific">Iocasia fonsfrigidae</name>
    <dbReference type="NCBI Taxonomy" id="2682810"/>
    <lineage>
        <taxon>Bacteria</taxon>
        <taxon>Bacillati</taxon>
        <taxon>Bacillota</taxon>
        <taxon>Clostridia</taxon>
        <taxon>Halanaerobiales</taxon>
        <taxon>Halanaerobiaceae</taxon>
        <taxon>Iocasia</taxon>
    </lineage>
</organism>
<dbReference type="NCBIfam" id="TIGR03828">
    <property type="entry name" value="pfkB"/>
    <property type="match status" value="1"/>
</dbReference>
<dbReference type="GO" id="GO:0044281">
    <property type="term" value="P:small molecule metabolic process"/>
    <property type="evidence" value="ECO:0007669"/>
    <property type="project" value="UniProtKB-ARBA"/>
</dbReference>
<dbReference type="PIRSF" id="PIRSF000535">
    <property type="entry name" value="1PFK/6PFK/LacC"/>
    <property type="match status" value="1"/>
</dbReference>
<dbReference type="EC" id="2.7.1.144" evidence="7"/>
<evidence type="ECO:0000256" key="3">
    <source>
        <dbReference type="ARBA" id="ARBA00022741"/>
    </source>
</evidence>
<dbReference type="PANTHER" id="PTHR46566">
    <property type="entry name" value="1-PHOSPHOFRUCTOKINASE-RELATED"/>
    <property type="match status" value="1"/>
</dbReference>
<dbReference type="InterPro" id="IPR029056">
    <property type="entry name" value="Ribokinase-like"/>
</dbReference>
<dbReference type="GO" id="GO:0005829">
    <property type="term" value="C:cytosol"/>
    <property type="evidence" value="ECO:0007669"/>
    <property type="project" value="TreeGrafter"/>
</dbReference>
<reference evidence="10" key="1">
    <citation type="submission" date="2019-12" db="EMBL/GenBank/DDBJ databases">
        <authorList>
            <person name="zhang j."/>
            <person name="sun C.M."/>
        </authorList>
    </citation>
    <scope>NUCLEOTIDE SEQUENCE</scope>
    <source>
        <strain evidence="10">NS-1</strain>
    </source>
</reference>
<feature type="domain" description="Carbohydrate kinase PfkB" evidence="9">
    <location>
        <begin position="6"/>
        <end position="281"/>
    </location>
</feature>
<comment type="function">
    <text evidence="8">Catalyzes the ATP-dependent phosphorylation of fructose-l-phosphate to fructose-l,6-bisphosphate.</text>
</comment>
<dbReference type="UniPathway" id="UPA00704">
    <property type="reaction ID" value="UER00715"/>
</dbReference>
<dbReference type="InterPro" id="IPR011611">
    <property type="entry name" value="PfkB_dom"/>
</dbReference>
<dbReference type="FunFam" id="3.40.1190.20:FF:000001">
    <property type="entry name" value="Phosphofructokinase"/>
    <property type="match status" value="1"/>
</dbReference>
<evidence type="ECO:0000313" key="10">
    <source>
        <dbReference type="EMBL" id="QTL99847.1"/>
    </source>
</evidence>
<comment type="similarity">
    <text evidence="7">Belongs to the carbohydrate kinase PfkB family. LacC subfamily.</text>
</comment>